<dbReference type="InterPro" id="IPR038592">
    <property type="entry name" value="CheD-like_sf"/>
</dbReference>
<comment type="caution">
    <text evidence="4">The sequence shown here is derived from an EMBL/GenBank/DDBJ whole genome shotgun (WGS) entry which is preliminary data.</text>
</comment>
<dbReference type="Pfam" id="PF03975">
    <property type="entry name" value="CheD"/>
    <property type="match status" value="1"/>
</dbReference>
<dbReference type="GO" id="GO:0050568">
    <property type="term" value="F:protein-glutamine glutaminase activity"/>
    <property type="evidence" value="ECO:0007669"/>
    <property type="project" value="UniProtKB-UniRule"/>
</dbReference>
<evidence type="ECO:0000313" key="5">
    <source>
        <dbReference type="Proteomes" id="UP000572377"/>
    </source>
</evidence>
<accession>A0A849KQP8</accession>
<dbReference type="CDD" id="cd16352">
    <property type="entry name" value="CheD"/>
    <property type="match status" value="1"/>
</dbReference>
<keyword evidence="2 3" id="KW-0378">Hydrolase</keyword>
<dbReference type="GO" id="GO:0006935">
    <property type="term" value="P:chemotaxis"/>
    <property type="evidence" value="ECO:0007669"/>
    <property type="project" value="UniProtKB-UniRule"/>
</dbReference>
<sequence length="198" mass="21245">MMQAIGTGGQPGHFDYRVDARVFPVLPGAHRVIAEPGAAVGTLLGSCVSACIRNRETGRGGLNHFLLPGSDGSHSARYGAYAMELLVNDILSAGGLRRDLEAKVFGGAEVIGTTTRTRSVGASNARFVRDYLKGEGIAILAEDLGGKLARRVYYFPDNGQVRVQYLAQTETRQAARSEEAYRNRLSATPQTGSVELFQ</sequence>
<evidence type="ECO:0000256" key="3">
    <source>
        <dbReference type="HAMAP-Rule" id="MF_01440"/>
    </source>
</evidence>
<dbReference type="PANTHER" id="PTHR35147:SF2">
    <property type="entry name" value="CHEMORECEPTOR GLUTAMINE DEAMIDASE CHED-RELATED"/>
    <property type="match status" value="1"/>
</dbReference>
<proteinExistence type="inferred from homology"/>
<evidence type="ECO:0000313" key="4">
    <source>
        <dbReference type="EMBL" id="NNU79189.1"/>
    </source>
</evidence>
<dbReference type="Proteomes" id="UP000572377">
    <property type="component" value="Unassembled WGS sequence"/>
</dbReference>
<evidence type="ECO:0000256" key="2">
    <source>
        <dbReference type="ARBA" id="ARBA00022801"/>
    </source>
</evidence>
<dbReference type="PANTHER" id="PTHR35147">
    <property type="entry name" value="CHEMORECEPTOR GLUTAMINE DEAMIDASE CHED-RELATED"/>
    <property type="match status" value="1"/>
</dbReference>
<keyword evidence="4" id="KW-0675">Receptor</keyword>
<keyword evidence="1 3" id="KW-0145">Chemotaxis</keyword>
<keyword evidence="5" id="KW-1185">Reference proteome</keyword>
<dbReference type="InterPro" id="IPR011324">
    <property type="entry name" value="Cytotoxic_necrot_fac-like_cat"/>
</dbReference>
<dbReference type="EC" id="3.5.1.44" evidence="3"/>
<protein>
    <recommendedName>
        <fullName evidence="3">Probable chemoreceptor glutamine deamidase CheD</fullName>
        <ecNumber evidence="3">3.5.1.44</ecNumber>
    </recommendedName>
</protein>
<dbReference type="InterPro" id="IPR005659">
    <property type="entry name" value="Chemorcpt_Glu_NH3ase_CheD"/>
</dbReference>
<dbReference type="AlphaFoldDB" id="A0A849KQP8"/>
<comment type="similarity">
    <text evidence="3">Belongs to the CheD family.</text>
</comment>
<organism evidence="4 5">
    <name type="scientific">Halovulum dunhuangense</name>
    <dbReference type="NCBI Taxonomy" id="1505036"/>
    <lineage>
        <taxon>Bacteria</taxon>
        <taxon>Pseudomonadati</taxon>
        <taxon>Pseudomonadota</taxon>
        <taxon>Alphaproteobacteria</taxon>
        <taxon>Rhodobacterales</taxon>
        <taxon>Paracoccaceae</taxon>
        <taxon>Halovulum</taxon>
    </lineage>
</organism>
<dbReference type="RefSeq" id="WP_171321946.1">
    <property type="nucleotide sequence ID" value="NZ_JABFBC010000001.1"/>
</dbReference>
<evidence type="ECO:0000256" key="1">
    <source>
        <dbReference type="ARBA" id="ARBA00022500"/>
    </source>
</evidence>
<dbReference type="HAMAP" id="MF_01440">
    <property type="entry name" value="CheD"/>
    <property type="match status" value="1"/>
</dbReference>
<dbReference type="EMBL" id="JABFBC010000001">
    <property type="protein sequence ID" value="NNU79189.1"/>
    <property type="molecule type" value="Genomic_DNA"/>
</dbReference>
<gene>
    <name evidence="3" type="primary">cheD</name>
    <name evidence="4" type="ORF">HMH01_01945</name>
</gene>
<name>A0A849KQP8_9RHOB</name>
<comment type="catalytic activity">
    <reaction evidence="3">
        <text>L-glutaminyl-[protein] + H2O = L-glutamyl-[protein] + NH4(+)</text>
        <dbReference type="Rhea" id="RHEA:16441"/>
        <dbReference type="Rhea" id="RHEA-COMP:10207"/>
        <dbReference type="Rhea" id="RHEA-COMP:10208"/>
        <dbReference type="ChEBI" id="CHEBI:15377"/>
        <dbReference type="ChEBI" id="CHEBI:28938"/>
        <dbReference type="ChEBI" id="CHEBI:29973"/>
        <dbReference type="ChEBI" id="CHEBI:30011"/>
        <dbReference type="EC" id="3.5.1.44"/>
    </reaction>
</comment>
<dbReference type="Gene3D" id="3.30.1330.200">
    <property type="match status" value="1"/>
</dbReference>
<dbReference type="SUPFAM" id="SSF64438">
    <property type="entry name" value="CNF1/YfiH-like putative cysteine hydrolases"/>
    <property type="match status" value="1"/>
</dbReference>
<reference evidence="4 5" key="1">
    <citation type="submission" date="2020-05" db="EMBL/GenBank/DDBJ databases">
        <title>Gimesia benthica sp. nov., a novel planctomycete isolated from a deep-sea water sample of the Northwest Indian Ocean.</title>
        <authorList>
            <person name="Wang J."/>
            <person name="Ruan C."/>
            <person name="Song L."/>
            <person name="Zhu Y."/>
            <person name="Li A."/>
            <person name="Zheng X."/>
            <person name="Wang L."/>
            <person name="Lu Z."/>
            <person name="Huang Y."/>
            <person name="Du W."/>
            <person name="Zhou Y."/>
            <person name="Huang L."/>
            <person name="Dai X."/>
        </authorList>
    </citation>
    <scope>NUCLEOTIDE SEQUENCE [LARGE SCALE GENOMIC DNA]</scope>
    <source>
        <strain evidence="4 5">YYQ-30</strain>
    </source>
</reference>
<comment type="function">
    <text evidence="3">Probably deamidates glutamine residues to glutamate on methyl-accepting chemotaxis receptors (MCPs), playing an important role in chemotaxis.</text>
</comment>